<reference evidence="1" key="1">
    <citation type="journal article" date="2022" name="Int. J. Mol. Sci.">
        <title>Draft Genome of Tanacetum Coccineum: Genomic Comparison of Closely Related Tanacetum-Family Plants.</title>
        <authorList>
            <person name="Yamashiro T."/>
            <person name="Shiraishi A."/>
            <person name="Nakayama K."/>
            <person name="Satake H."/>
        </authorList>
    </citation>
    <scope>NUCLEOTIDE SEQUENCE</scope>
</reference>
<dbReference type="EMBL" id="BQNB010013848">
    <property type="protein sequence ID" value="GJT20950.1"/>
    <property type="molecule type" value="Genomic_DNA"/>
</dbReference>
<organism evidence="1 2">
    <name type="scientific">Tanacetum coccineum</name>
    <dbReference type="NCBI Taxonomy" id="301880"/>
    <lineage>
        <taxon>Eukaryota</taxon>
        <taxon>Viridiplantae</taxon>
        <taxon>Streptophyta</taxon>
        <taxon>Embryophyta</taxon>
        <taxon>Tracheophyta</taxon>
        <taxon>Spermatophyta</taxon>
        <taxon>Magnoliopsida</taxon>
        <taxon>eudicotyledons</taxon>
        <taxon>Gunneridae</taxon>
        <taxon>Pentapetalae</taxon>
        <taxon>asterids</taxon>
        <taxon>campanulids</taxon>
        <taxon>Asterales</taxon>
        <taxon>Asteraceae</taxon>
        <taxon>Asteroideae</taxon>
        <taxon>Anthemideae</taxon>
        <taxon>Anthemidinae</taxon>
        <taxon>Tanacetum</taxon>
    </lineage>
</organism>
<evidence type="ECO:0000313" key="1">
    <source>
        <dbReference type="EMBL" id="GJT20950.1"/>
    </source>
</evidence>
<evidence type="ECO:0000313" key="2">
    <source>
        <dbReference type="Proteomes" id="UP001151760"/>
    </source>
</evidence>
<sequence>MMSTHWCLSDACKDEARRSRLQLRMKGSVGFKRRFLWMSRREMMGWLSTAVAGNTRCVRSCDRTVLGHIHVWDGCSGRVEQEHERIDTNGHTILFLVQVKDTHARDVSTQRTHVHRALSGLDTIVNHKMTRVEVVGAQKVTDSQQDGTNWRLRRLITFNRIVTVRSRLFILSLDKCTCSMCTGQGDHRLGQWRMVDGIVFRVIFGECEGNGDSVRRSMRGLIYRIGTHRHCEGRPGTHKDRRVRVMWRVTESHRMLEEGHETYWTSSGEMVEVLGGSMYTALTRYTQISELQNEWADHST</sequence>
<reference evidence="1" key="2">
    <citation type="submission" date="2022-01" db="EMBL/GenBank/DDBJ databases">
        <authorList>
            <person name="Yamashiro T."/>
            <person name="Shiraishi A."/>
            <person name="Satake H."/>
            <person name="Nakayama K."/>
        </authorList>
    </citation>
    <scope>NUCLEOTIDE SEQUENCE</scope>
</reference>
<name>A0ABQ5C1B3_9ASTR</name>
<gene>
    <name evidence="1" type="ORF">Tco_0890887</name>
</gene>
<accession>A0ABQ5C1B3</accession>
<keyword evidence="2" id="KW-1185">Reference proteome</keyword>
<protein>
    <submittedName>
        <fullName evidence="1">Uncharacterized protein</fullName>
    </submittedName>
</protein>
<comment type="caution">
    <text evidence="1">The sequence shown here is derived from an EMBL/GenBank/DDBJ whole genome shotgun (WGS) entry which is preliminary data.</text>
</comment>
<dbReference type="Proteomes" id="UP001151760">
    <property type="component" value="Unassembled WGS sequence"/>
</dbReference>
<proteinExistence type="predicted"/>